<dbReference type="Proteomes" id="UP000027586">
    <property type="component" value="Unassembled WGS sequence"/>
</dbReference>
<sequence>MDLQLQAMTISITSNVGRKEHRVVYALLSFVPYFLSLHTPLVIHQSCLAIVCLHLNLHLPSQSANFTCSILPLFTCHPPL</sequence>
<gene>
    <name evidence="1" type="ORF">LCOR_01043.1</name>
</gene>
<evidence type="ECO:0000313" key="1">
    <source>
        <dbReference type="EMBL" id="CDH49295.1"/>
    </source>
</evidence>
<accession>A0A068RHT7</accession>
<evidence type="ECO:0000313" key="2">
    <source>
        <dbReference type="Proteomes" id="UP000027586"/>
    </source>
</evidence>
<organism evidence="1 2">
    <name type="scientific">Lichtheimia corymbifera JMRC:FSU:9682</name>
    <dbReference type="NCBI Taxonomy" id="1263082"/>
    <lineage>
        <taxon>Eukaryota</taxon>
        <taxon>Fungi</taxon>
        <taxon>Fungi incertae sedis</taxon>
        <taxon>Mucoromycota</taxon>
        <taxon>Mucoromycotina</taxon>
        <taxon>Mucoromycetes</taxon>
        <taxon>Mucorales</taxon>
        <taxon>Lichtheimiaceae</taxon>
        <taxon>Lichtheimia</taxon>
    </lineage>
</organism>
<keyword evidence="2" id="KW-1185">Reference proteome</keyword>
<comment type="caution">
    <text evidence="1">The sequence shown here is derived from an EMBL/GenBank/DDBJ whole genome shotgun (WGS) entry which is preliminary data.</text>
</comment>
<dbReference type="VEuPathDB" id="FungiDB:LCOR_01043.1"/>
<proteinExistence type="predicted"/>
<name>A0A068RHT7_9FUNG</name>
<dbReference type="EMBL" id="CBTN010000003">
    <property type="protein sequence ID" value="CDH49295.1"/>
    <property type="molecule type" value="Genomic_DNA"/>
</dbReference>
<protein>
    <submittedName>
        <fullName evidence="1">Uncharacterized protein</fullName>
    </submittedName>
</protein>
<reference evidence="1" key="1">
    <citation type="submission" date="2013-08" db="EMBL/GenBank/DDBJ databases">
        <title>Gene expansion shapes genome architecture in the human pathogen Lichtheimia corymbifera: an evolutionary genomics analysis in the ancient terrestrial Mucorales (Mucoromycotina).</title>
        <authorList>
            <person name="Schwartze V.U."/>
            <person name="Winter S."/>
            <person name="Shelest E."/>
            <person name="Marcet-Houben M."/>
            <person name="Horn F."/>
            <person name="Wehner S."/>
            <person name="Hoffmann K."/>
            <person name="Riege K."/>
            <person name="Sammeth M."/>
            <person name="Nowrousian M."/>
            <person name="Valiante V."/>
            <person name="Linde J."/>
            <person name="Jacobsen I.D."/>
            <person name="Marz M."/>
            <person name="Brakhage A.A."/>
            <person name="Gabaldon T."/>
            <person name="Bocker S."/>
            <person name="Voigt K."/>
        </authorList>
    </citation>
    <scope>NUCLEOTIDE SEQUENCE [LARGE SCALE GENOMIC DNA]</scope>
    <source>
        <strain evidence="1">FSU 9682</strain>
    </source>
</reference>
<dbReference type="AlphaFoldDB" id="A0A068RHT7"/>